<name>A0A2H3J1M9_WOLCO</name>
<dbReference type="InterPro" id="IPR018712">
    <property type="entry name" value="Tle1-like_cat"/>
</dbReference>
<dbReference type="STRING" id="742152.A0A2H3J1M9"/>
<organism evidence="3 4">
    <name type="scientific">Wolfiporia cocos (strain MD-104)</name>
    <name type="common">Brown rot fungus</name>
    <dbReference type="NCBI Taxonomy" id="742152"/>
    <lineage>
        <taxon>Eukaryota</taxon>
        <taxon>Fungi</taxon>
        <taxon>Dikarya</taxon>
        <taxon>Basidiomycota</taxon>
        <taxon>Agaricomycotina</taxon>
        <taxon>Agaricomycetes</taxon>
        <taxon>Polyporales</taxon>
        <taxon>Phaeolaceae</taxon>
        <taxon>Wolfiporia</taxon>
    </lineage>
</organism>
<dbReference type="InterPro" id="IPR029058">
    <property type="entry name" value="AB_hydrolase_fold"/>
</dbReference>
<sequence>MSARNPRPIRRDLVSAAKKTPSSSRIRTIKQQRTSTYPMPSTGVAKQGMHLRVQKRIVVCCDGTWQDGIAVDERWKYTNVLRLSRAIRHVDTRSDPSVLQVLFYQSGIGSGNSYYDFLVDGATGATLGDKVQEAYAFIAQNFQPGDEIFLFGFSRGAFTARTIASFIGEIGVLDRVEMDHFAEIFIALQKRGQLEDGSDEKKALEEKLAPWIGPDAPGKKRACSSPNGFSIKCVGVFDTVGSVGLPEEITRKHANMKALFGFRNNNLGAHIQYAFHALAMNERREDFNCAKFEQTPEGRAKGQILKQCWFSGCHSDIGGGYHEHDLADLTLAWMAANIECLLALDDKYLTTLPNPVAPWGELPPHNSLVGIFELATTIQRKLPSATDDITHETIHPSVFQQKTFDPKLQRYLQENHHLMCSLLPLEEELKINWTVKKRPDTGDAKASSEIRLSEAGKAADAPKKTVIDIAYSDLVKKYQEQARKEWAAGSSIAAFAKALL</sequence>
<dbReference type="AlphaFoldDB" id="A0A2H3J1M9"/>
<feature type="compositionally biased region" description="Polar residues" evidence="1">
    <location>
        <begin position="20"/>
        <end position="39"/>
    </location>
</feature>
<protein>
    <recommendedName>
        <fullName evidence="2">T6SS Phospholipase effector Tle1-like catalytic domain-containing protein</fullName>
    </recommendedName>
</protein>
<dbReference type="Pfam" id="PF09994">
    <property type="entry name" value="T6SS_Tle1-like_cat"/>
    <property type="match status" value="1"/>
</dbReference>
<dbReference type="EMBL" id="KB467831">
    <property type="protein sequence ID" value="PCH33693.1"/>
    <property type="molecule type" value="Genomic_DNA"/>
</dbReference>
<evidence type="ECO:0000313" key="4">
    <source>
        <dbReference type="Proteomes" id="UP000218811"/>
    </source>
</evidence>
<dbReference type="SUPFAM" id="SSF53474">
    <property type="entry name" value="alpha/beta-Hydrolases"/>
    <property type="match status" value="1"/>
</dbReference>
<evidence type="ECO:0000259" key="2">
    <source>
        <dbReference type="Pfam" id="PF09994"/>
    </source>
</evidence>
<evidence type="ECO:0000256" key="1">
    <source>
        <dbReference type="SAM" id="MobiDB-lite"/>
    </source>
</evidence>
<dbReference type="OMA" id="RMVAMFI"/>
<feature type="region of interest" description="Disordered" evidence="1">
    <location>
        <begin position="1"/>
        <end position="43"/>
    </location>
</feature>
<dbReference type="OrthoDB" id="3057168at2759"/>
<proteinExistence type="predicted"/>
<dbReference type="PANTHER" id="PTHR33840">
    <property type="match status" value="1"/>
</dbReference>
<feature type="domain" description="T6SS Phospholipase effector Tle1-like catalytic" evidence="2">
    <location>
        <begin position="55"/>
        <end position="336"/>
    </location>
</feature>
<accession>A0A2H3J1M9</accession>
<dbReference type="Proteomes" id="UP000218811">
    <property type="component" value="Unassembled WGS sequence"/>
</dbReference>
<reference evidence="3 4" key="1">
    <citation type="journal article" date="2012" name="Science">
        <title>The Paleozoic origin of enzymatic lignin decomposition reconstructed from 31 fungal genomes.</title>
        <authorList>
            <person name="Floudas D."/>
            <person name="Binder M."/>
            <person name="Riley R."/>
            <person name="Barry K."/>
            <person name="Blanchette R.A."/>
            <person name="Henrissat B."/>
            <person name="Martinez A.T."/>
            <person name="Otillar R."/>
            <person name="Spatafora J.W."/>
            <person name="Yadav J.S."/>
            <person name="Aerts A."/>
            <person name="Benoit I."/>
            <person name="Boyd A."/>
            <person name="Carlson A."/>
            <person name="Copeland A."/>
            <person name="Coutinho P.M."/>
            <person name="de Vries R.P."/>
            <person name="Ferreira P."/>
            <person name="Findley K."/>
            <person name="Foster B."/>
            <person name="Gaskell J."/>
            <person name="Glotzer D."/>
            <person name="Gorecki P."/>
            <person name="Heitman J."/>
            <person name="Hesse C."/>
            <person name="Hori C."/>
            <person name="Igarashi K."/>
            <person name="Jurgens J.A."/>
            <person name="Kallen N."/>
            <person name="Kersten P."/>
            <person name="Kohler A."/>
            <person name="Kuees U."/>
            <person name="Kumar T.K.A."/>
            <person name="Kuo A."/>
            <person name="LaButti K."/>
            <person name="Larrondo L.F."/>
            <person name="Lindquist E."/>
            <person name="Ling A."/>
            <person name="Lombard V."/>
            <person name="Lucas S."/>
            <person name="Lundell T."/>
            <person name="Martin R."/>
            <person name="McLaughlin D.J."/>
            <person name="Morgenstern I."/>
            <person name="Morin E."/>
            <person name="Murat C."/>
            <person name="Nagy L.G."/>
            <person name="Nolan M."/>
            <person name="Ohm R.A."/>
            <person name="Patyshakuliyeva A."/>
            <person name="Rokas A."/>
            <person name="Ruiz-Duenas F.J."/>
            <person name="Sabat G."/>
            <person name="Salamov A."/>
            <person name="Samejima M."/>
            <person name="Schmutz J."/>
            <person name="Slot J.C."/>
            <person name="St John F."/>
            <person name="Stenlid J."/>
            <person name="Sun H."/>
            <person name="Sun S."/>
            <person name="Syed K."/>
            <person name="Tsang A."/>
            <person name="Wiebenga A."/>
            <person name="Young D."/>
            <person name="Pisabarro A."/>
            <person name="Eastwood D.C."/>
            <person name="Martin F."/>
            <person name="Cullen D."/>
            <person name="Grigoriev I.V."/>
            <person name="Hibbett D.S."/>
        </authorList>
    </citation>
    <scope>NUCLEOTIDE SEQUENCE [LARGE SCALE GENOMIC DNA]</scope>
    <source>
        <strain evidence="3 4">MD-104</strain>
    </source>
</reference>
<gene>
    <name evidence="3" type="ORF">WOLCODRAFT_93984</name>
</gene>
<keyword evidence="4" id="KW-1185">Reference proteome</keyword>
<dbReference type="PANTHER" id="PTHR33840:SF1">
    <property type="entry name" value="TLE1 PHOSPHOLIPASE DOMAIN-CONTAINING PROTEIN"/>
    <property type="match status" value="1"/>
</dbReference>
<evidence type="ECO:0000313" key="3">
    <source>
        <dbReference type="EMBL" id="PCH33693.1"/>
    </source>
</evidence>